<feature type="chain" id="PRO_5011597578" description="Conjugative transposon protein TraO" evidence="1">
    <location>
        <begin position="20"/>
        <end position="156"/>
    </location>
</feature>
<dbReference type="RefSeq" id="WP_090504086.1">
    <property type="nucleotide sequence ID" value="NZ_FNCH01000028.1"/>
</dbReference>
<dbReference type="Proteomes" id="UP000199643">
    <property type="component" value="Unassembled WGS sequence"/>
</dbReference>
<organism evidence="2 3">
    <name type="scientific">Pedobacter terrae</name>
    <dbReference type="NCBI Taxonomy" id="405671"/>
    <lineage>
        <taxon>Bacteria</taxon>
        <taxon>Pseudomonadati</taxon>
        <taxon>Bacteroidota</taxon>
        <taxon>Sphingobacteriia</taxon>
        <taxon>Sphingobacteriales</taxon>
        <taxon>Sphingobacteriaceae</taxon>
        <taxon>Pedobacter</taxon>
    </lineage>
</organism>
<keyword evidence="3" id="KW-1185">Reference proteome</keyword>
<dbReference type="STRING" id="405671.SAMN05421827_12810"/>
<dbReference type="AlphaFoldDB" id="A0A1G8D4W1"/>
<evidence type="ECO:0000256" key="1">
    <source>
        <dbReference type="SAM" id="SignalP"/>
    </source>
</evidence>
<keyword evidence="1" id="KW-0732">Signal</keyword>
<reference evidence="3" key="1">
    <citation type="submission" date="2016-10" db="EMBL/GenBank/DDBJ databases">
        <authorList>
            <person name="Varghese N."/>
            <person name="Submissions S."/>
        </authorList>
    </citation>
    <scope>NUCLEOTIDE SEQUENCE [LARGE SCALE GENOMIC DNA]</scope>
    <source>
        <strain evidence="3">DSM 17933</strain>
    </source>
</reference>
<evidence type="ECO:0000313" key="2">
    <source>
        <dbReference type="EMBL" id="SDH52827.1"/>
    </source>
</evidence>
<protein>
    <recommendedName>
        <fullName evidence="4">Conjugative transposon protein TraO</fullName>
    </recommendedName>
</protein>
<sequence>MKKALLFAFIFMAAINVKAQNGTKFFSLRGGWVAKNAFTGTLSLDVSTKYFNQNEIYAEYYQNYKNHDLKTVMGGFVLKPVMFRNGNTALRFRLGAGLGSTTRKFVAAPQVGLEYAQSIGKGFDLLIINRNQVLFWGDKTDKWRIGLEAGIRIPIN</sequence>
<dbReference type="OrthoDB" id="1067445at2"/>
<evidence type="ECO:0008006" key="4">
    <source>
        <dbReference type="Google" id="ProtNLM"/>
    </source>
</evidence>
<evidence type="ECO:0000313" key="3">
    <source>
        <dbReference type="Proteomes" id="UP000199643"/>
    </source>
</evidence>
<proteinExistence type="predicted"/>
<name>A0A1G8D4W1_9SPHI</name>
<dbReference type="EMBL" id="FNCH01000028">
    <property type="protein sequence ID" value="SDH52827.1"/>
    <property type="molecule type" value="Genomic_DNA"/>
</dbReference>
<accession>A0A1G8D4W1</accession>
<gene>
    <name evidence="2" type="ORF">SAMN05421827_12810</name>
</gene>
<feature type="signal peptide" evidence="1">
    <location>
        <begin position="1"/>
        <end position="19"/>
    </location>
</feature>